<comment type="caution">
    <text evidence="1">The sequence shown here is derived from an EMBL/GenBank/DDBJ whole genome shotgun (WGS) entry which is preliminary data.</text>
</comment>
<dbReference type="EMBL" id="JBBWWQ010000020">
    <property type="protein sequence ID" value="KAK8916220.1"/>
    <property type="molecule type" value="Genomic_DNA"/>
</dbReference>
<proteinExistence type="predicted"/>
<accession>A0AAP0AUX4</accession>
<evidence type="ECO:0000313" key="1">
    <source>
        <dbReference type="EMBL" id="KAK8916220.1"/>
    </source>
</evidence>
<sequence length="119" mass="13692">MGLKVNKNYKFVDDKMKALCHSRIVGTRGRGRVRKTIGLLCIIRQKKQLRQGNKETAKRERERQSTSVLCLLQCLPFTRGETEWERKRAAEGAEKMTSGELECRRTEDACSLILGMKSF</sequence>
<gene>
    <name evidence="1" type="ORF">KSP39_PZI022935</name>
</gene>
<dbReference type="AlphaFoldDB" id="A0AAP0AUX4"/>
<evidence type="ECO:0000313" key="2">
    <source>
        <dbReference type="Proteomes" id="UP001418222"/>
    </source>
</evidence>
<protein>
    <submittedName>
        <fullName evidence="1">Uncharacterized protein</fullName>
    </submittedName>
</protein>
<organism evidence="1 2">
    <name type="scientific">Platanthera zijinensis</name>
    <dbReference type="NCBI Taxonomy" id="2320716"/>
    <lineage>
        <taxon>Eukaryota</taxon>
        <taxon>Viridiplantae</taxon>
        <taxon>Streptophyta</taxon>
        <taxon>Embryophyta</taxon>
        <taxon>Tracheophyta</taxon>
        <taxon>Spermatophyta</taxon>
        <taxon>Magnoliopsida</taxon>
        <taxon>Liliopsida</taxon>
        <taxon>Asparagales</taxon>
        <taxon>Orchidaceae</taxon>
        <taxon>Orchidoideae</taxon>
        <taxon>Orchideae</taxon>
        <taxon>Orchidinae</taxon>
        <taxon>Platanthera</taxon>
    </lineage>
</organism>
<name>A0AAP0AUX4_9ASPA</name>
<keyword evidence="2" id="KW-1185">Reference proteome</keyword>
<reference evidence="1 2" key="1">
    <citation type="journal article" date="2022" name="Nat. Plants">
        <title>Genomes of leafy and leafless Platanthera orchids illuminate the evolution of mycoheterotrophy.</title>
        <authorList>
            <person name="Li M.H."/>
            <person name="Liu K.W."/>
            <person name="Li Z."/>
            <person name="Lu H.C."/>
            <person name="Ye Q.L."/>
            <person name="Zhang D."/>
            <person name="Wang J.Y."/>
            <person name="Li Y.F."/>
            <person name="Zhong Z.M."/>
            <person name="Liu X."/>
            <person name="Yu X."/>
            <person name="Liu D.K."/>
            <person name="Tu X.D."/>
            <person name="Liu B."/>
            <person name="Hao Y."/>
            <person name="Liao X.Y."/>
            <person name="Jiang Y.T."/>
            <person name="Sun W.H."/>
            <person name="Chen J."/>
            <person name="Chen Y.Q."/>
            <person name="Ai Y."/>
            <person name="Zhai J.W."/>
            <person name="Wu S.S."/>
            <person name="Zhou Z."/>
            <person name="Hsiao Y.Y."/>
            <person name="Wu W.L."/>
            <person name="Chen Y.Y."/>
            <person name="Lin Y.F."/>
            <person name="Hsu J.L."/>
            <person name="Li C.Y."/>
            <person name="Wang Z.W."/>
            <person name="Zhao X."/>
            <person name="Zhong W.Y."/>
            <person name="Ma X.K."/>
            <person name="Ma L."/>
            <person name="Huang J."/>
            <person name="Chen G.Z."/>
            <person name="Huang M.Z."/>
            <person name="Huang L."/>
            <person name="Peng D.H."/>
            <person name="Luo Y.B."/>
            <person name="Zou S.Q."/>
            <person name="Chen S.P."/>
            <person name="Lan S."/>
            <person name="Tsai W.C."/>
            <person name="Van de Peer Y."/>
            <person name="Liu Z.J."/>
        </authorList>
    </citation>
    <scope>NUCLEOTIDE SEQUENCE [LARGE SCALE GENOMIC DNA]</scope>
    <source>
        <strain evidence="1">Lor287</strain>
    </source>
</reference>
<dbReference type="Proteomes" id="UP001418222">
    <property type="component" value="Unassembled WGS sequence"/>
</dbReference>